<proteinExistence type="predicted"/>
<dbReference type="InterPro" id="IPR025139">
    <property type="entry name" value="DUF4062"/>
</dbReference>
<evidence type="ECO:0000256" key="1">
    <source>
        <dbReference type="SAM" id="Coils"/>
    </source>
</evidence>
<dbReference type="EMBL" id="BAABIE010000018">
    <property type="protein sequence ID" value="GAA4757166.1"/>
    <property type="molecule type" value="Genomic_DNA"/>
</dbReference>
<keyword evidence="1" id="KW-0175">Coiled coil</keyword>
<dbReference type="Pfam" id="PF13271">
    <property type="entry name" value="DUF4062"/>
    <property type="match status" value="1"/>
</dbReference>
<organism evidence="3 4">
    <name type="scientific">Gordonia alkaliphila</name>
    <dbReference type="NCBI Taxonomy" id="1053547"/>
    <lineage>
        <taxon>Bacteria</taxon>
        <taxon>Bacillati</taxon>
        <taxon>Actinomycetota</taxon>
        <taxon>Actinomycetes</taxon>
        <taxon>Mycobacteriales</taxon>
        <taxon>Gordoniaceae</taxon>
        <taxon>Gordonia</taxon>
    </lineage>
</organism>
<feature type="coiled-coil region" evidence="1">
    <location>
        <begin position="183"/>
        <end position="210"/>
    </location>
</feature>
<sequence length="361" mass="40756">MVRNVGGAWDDHGVDEKRYQVFVSSTYTDLGDERTAVIQSIQRMDHIPAGMELFPAADESQWDLIKQVIDQSDYYVVVVAGRYGSVTAEGISYTEKEYDHAVESGIPVLGFVHDDPDSIPSGKSELDKEAQELLANFRDKVKGKPVNFFTTPESLAGLVVTSLLMAIKKNPRPGWVRGDKAMTLETEKEILDLRQELEMARAAKVEAERTLFADASELAQGTDIVELRYRVKHRAPDEYAFKNLDFDVRVTWDEIFGSIGPVLIDEATVMHARDRCKVLFNGRIPKKVIDQIPTDSNTDTVMFADSWEVIEFQLRALGLIETGEKKRTVQDKNKYLKLSEKGLRHLAVVRAIKRPESDSFE</sequence>
<evidence type="ECO:0000259" key="2">
    <source>
        <dbReference type="Pfam" id="PF13271"/>
    </source>
</evidence>
<accession>A0ABP8ZIE4</accession>
<evidence type="ECO:0000313" key="4">
    <source>
        <dbReference type="Proteomes" id="UP001500822"/>
    </source>
</evidence>
<evidence type="ECO:0000313" key="3">
    <source>
        <dbReference type="EMBL" id="GAA4757166.1"/>
    </source>
</evidence>
<gene>
    <name evidence="3" type="ORF">GCM10023217_31570</name>
</gene>
<keyword evidence="4" id="KW-1185">Reference proteome</keyword>
<protein>
    <submittedName>
        <fullName evidence="3">DUF4062 domain-containing protein</fullName>
    </submittedName>
</protein>
<dbReference type="Proteomes" id="UP001500822">
    <property type="component" value="Unassembled WGS sequence"/>
</dbReference>
<comment type="caution">
    <text evidence="3">The sequence shown here is derived from an EMBL/GenBank/DDBJ whole genome shotgun (WGS) entry which is preliminary data.</text>
</comment>
<name>A0ABP8ZIE4_9ACTN</name>
<reference evidence="4" key="1">
    <citation type="journal article" date="2019" name="Int. J. Syst. Evol. Microbiol.">
        <title>The Global Catalogue of Microorganisms (GCM) 10K type strain sequencing project: providing services to taxonomists for standard genome sequencing and annotation.</title>
        <authorList>
            <consortium name="The Broad Institute Genomics Platform"/>
            <consortium name="The Broad Institute Genome Sequencing Center for Infectious Disease"/>
            <person name="Wu L."/>
            <person name="Ma J."/>
        </authorList>
    </citation>
    <scope>NUCLEOTIDE SEQUENCE [LARGE SCALE GENOMIC DNA]</scope>
    <source>
        <strain evidence="4">JCM 18077</strain>
    </source>
</reference>
<feature type="domain" description="DUF4062" evidence="2">
    <location>
        <begin position="20"/>
        <end position="101"/>
    </location>
</feature>